<proteinExistence type="predicted"/>
<name>A0A7I4Z107_HAECO</name>
<dbReference type="AlphaFoldDB" id="A0A7I4Z107"/>
<sequence>MIVLQRHRKSLQLRGSLQGRCRIVHSHQGEDVVPVRNFVNCQLLPIQKMIGARVKIRETTPLLMVRATPENEKKSKSPLSLRGLISFSVLGGAGSTPESTRTRIVTSTVVTNEGLRSLIESSI</sequence>
<protein>
    <submittedName>
        <fullName evidence="2">Uncharacterized protein</fullName>
    </submittedName>
</protein>
<evidence type="ECO:0000313" key="2">
    <source>
        <dbReference type="WBParaSite" id="HCON_00166795-00001"/>
    </source>
</evidence>
<dbReference type="Proteomes" id="UP000025227">
    <property type="component" value="Unplaced"/>
</dbReference>
<dbReference type="WBParaSite" id="HCON_00166795-00001">
    <property type="protein sequence ID" value="HCON_00166795-00001"/>
    <property type="gene ID" value="HCON_00166795"/>
</dbReference>
<organism evidence="1 2">
    <name type="scientific">Haemonchus contortus</name>
    <name type="common">Barber pole worm</name>
    <dbReference type="NCBI Taxonomy" id="6289"/>
    <lineage>
        <taxon>Eukaryota</taxon>
        <taxon>Metazoa</taxon>
        <taxon>Ecdysozoa</taxon>
        <taxon>Nematoda</taxon>
        <taxon>Chromadorea</taxon>
        <taxon>Rhabditida</taxon>
        <taxon>Rhabditina</taxon>
        <taxon>Rhabditomorpha</taxon>
        <taxon>Strongyloidea</taxon>
        <taxon>Trichostrongylidae</taxon>
        <taxon>Haemonchus</taxon>
    </lineage>
</organism>
<evidence type="ECO:0000313" key="1">
    <source>
        <dbReference type="Proteomes" id="UP000025227"/>
    </source>
</evidence>
<keyword evidence="1" id="KW-1185">Reference proteome</keyword>
<reference evidence="2" key="1">
    <citation type="submission" date="2020-12" db="UniProtKB">
        <authorList>
            <consortium name="WormBaseParasite"/>
        </authorList>
    </citation>
    <scope>IDENTIFICATION</scope>
    <source>
        <strain evidence="2">MHco3</strain>
    </source>
</reference>
<accession>A0A7I4Z107</accession>